<protein>
    <recommendedName>
        <fullName evidence="2">histidine kinase</fullName>
        <ecNumber evidence="2">2.7.13.3</ecNumber>
    </recommendedName>
</protein>
<name>A0ABQ3KYA4_9ALTE</name>
<dbReference type="InterPro" id="IPR036890">
    <property type="entry name" value="HATPase_C_sf"/>
</dbReference>
<dbReference type="RefSeq" id="WP_189432823.1">
    <property type="nucleotide sequence ID" value="NZ_BNAO01000004.1"/>
</dbReference>
<evidence type="ECO:0000256" key="4">
    <source>
        <dbReference type="SAM" id="Phobius"/>
    </source>
</evidence>
<evidence type="ECO:0000313" key="8">
    <source>
        <dbReference type="Proteomes" id="UP000659697"/>
    </source>
</evidence>
<comment type="caution">
    <text evidence="7">The sequence shown here is derived from an EMBL/GenBank/DDBJ whole genome shotgun (WGS) entry which is preliminary data.</text>
</comment>
<dbReference type="InterPro" id="IPR036097">
    <property type="entry name" value="HisK_dim/P_sf"/>
</dbReference>
<dbReference type="InterPro" id="IPR011110">
    <property type="entry name" value="Reg_prop"/>
</dbReference>
<organism evidence="7 8">
    <name type="scientific">Alishewanella longhuensis</name>
    <dbReference type="NCBI Taxonomy" id="1091037"/>
    <lineage>
        <taxon>Bacteria</taxon>
        <taxon>Pseudomonadati</taxon>
        <taxon>Pseudomonadota</taxon>
        <taxon>Gammaproteobacteria</taxon>
        <taxon>Alteromonadales</taxon>
        <taxon>Alteromonadaceae</taxon>
        <taxon>Alishewanella</taxon>
    </lineage>
</organism>
<feature type="chain" id="PRO_5046455556" description="histidine kinase" evidence="5">
    <location>
        <begin position="26"/>
        <end position="1088"/>
    </location>
</feature>
<dbReference type="Gene3D" id="1.10.287.130">
    <property type="match status" value="1"/>
</dbReference>
<sequence>MLPIRVCQPLLVICCLLLLFTDVLAATRQLPTNYGLFQQIGNEEDIPDNVVTKLMQDQQGFLWIATPSGLIRYDGYRFRQHLHNAKDPQSISGNFIFDLLQRADETIWILTSPGAISIYHPDTGQFSQLQLSDPEQQQALMQHARTLLEDKYGRLWLGGRQGLALLANDNQSVRFISEDQQGQPISLVRALLATTDGILIGASEGLFYYQQAQQQVQFIALPWSDREASRQILSLQQSTDGSVWIGTASQGLYRLDLQTRQLQFIASAVQGQPNEPSIYSILQIAENELWLGRFDGIARLELSSQQWLGHFNADVNDRFALAHNDVRTLLKDRAGQVWVGGYGGGVQRFTGQPAIRILRSTPKTSSFALASANISSILERSNGEVWLGNRGDGIEVLDREHGIVRRIAPAPGVPGQLQYGWITSMVEHSDGSLWLGVNPAQLYRQGAGENDFTLIGNEQGFWQGNVRKLFSDSLQRLWLGTNSGVGLWQDDTGKFNRVRNAQGQIFTDYINGFAEDRQQQIWLASGDNGLFRLDPLTLIAEQPKLSADSATMPNSLTGLLYDAQQRLWLDSTNGLYLIADPHAAELTIRRADMQLSHSLPSVTDFGANLLQDASGRIWSQRYLYEPSNGQLYPLTVADGVYYGTNWYRSFSKTRDGLLLFGGSDGVMLIEPEQFKLWQYQPQVRVTSVLIDGKSHIFNAEGISIPADARGFSIEFTGLDLSAPTRLLYRYKLEGFDRDWQYTDASQRLASYTNLWPGRYQLVIETTNRNLQWSPHNLQLNVTILPAFWQTGWFLFLMIGSLMLLFYGLVKLRTGFFKRQALLLATEVAQRTDELKQTQRSLIEKEKMAALGQVVAGIAHEINTPLGICVTAGSLLQENTLAVEQKYQQKNLTGSQMQQYLTQSVTQLQLLNSNLRRSADLVQAFKEIAIDNRNTTIEAVNLNTWLHQRLVLFGPSLQSFNVKILCPPQLEVQLVTSALETVLFQLLQNSLLHGFVGDYYPGQIQIEVRYSKQICTILYQDNGAGVQPELSQKVFEPFVTSKRGSHCKGLGLHLCYNLMTQTLGGSIELLEHDEAGVCFRLTFPVTEVG</sequence>
<dbReference type="InterPro" id="IPR013783">
    <property type="entry name" value="Ig-like_fold"/>
</dbReference>
<evidence type="ECO:0000256" key="3">
    <source>
        <dbReference type="ARBA" id="ARBA00022553"/>
    </source>
</evidence>
<keyword evidence="4" id="KW-1133">Transmembrane helix</keyword>
<keyword evidence="5" id="KW-0732">Signal</keyword>
<dbReference type="EC" id="2.7.13.3" evidence="2"/>
<gene>
    <name evidence="7" type="ORF">GCM10010919_19820</name>
</gene>
<dbReference type="Pfam" id="PF07495">
    <property type="entry name" value="Y_Y_Y"/>
    <property type="match status" value="1"/>
</dbReference>
<dbReference type="Gene3D" id="3.30.565.10">
    <property type="entry name" value="Histidine kinase-like ATPase, C-terminal domain"/>
    <property type="match status" value="1"/>
</dbReference>
<dbReference type="SMART" id="SM00388">
    <property type="entry name" value="HisKA"/>
    <property type="match status" value="1"/>
</dbReference>
<keyword evidence="4" id="KW-0472">Membrane</keyword>
<evidence type="ECO:0000259" key="6">
    <source>
        <dbReference type="PROSITE" id="PS50109"/>
    </source>
</evidence>
<evidence type="ECO:0000256" key="2">
    <source>
        <dbReference type="ARBA" id="ARBA00012438"/>
    </source>
</evidence>
<dbReference type="PANTHER" id="PTHR43547:SF2">
    <property type="entry name" value="HYBRID SIGNAL TRANSDUCTION HISTIDINE KINASE C"/>
    <property type="match status" value="1"/>
</dbReference>
<keyword evidence="7" id="KW-0418">Kinase</keyword>
<dbReference type="Pfam" id="PF07494">
    <property type="entry name" value="Reg_prop"/>
    <property type="match status" value="2"/>
</dbReference>
<accession>A0ABQ3KYA4</accession>
<feature type="signal peptide" evidence="5">
    <location>
        <begin position="1"/>
        <end position="25"/>
    </location>
</feature>
<evidence type="ECO:0000313" key="7">
    <source>
        <dbReference type="EMBL" id="GHG69705.1"/>
    </source>
</evidence>
<dbReference type="SMART" id="SM00387">
    <property type="entry name" value="HATPase_c"/>
    <property type="match status" value="1"/>
</dbReference>
<keyword evidence="8" id="KW-1185">Reference proteome</keyword>
<keyword evidence="4" id="KW-0812">Transmembrane</keyword>
<dbReference type="SUPFAM" id="SSF63829">
    <property type="entry name" value="Calcium-dependent phosphotriesterase"/>
    <property type="match status" value="3"/>
</dbReference>
<dbReference type="CDD" id="cd00082">
    <property type="entry name" value="HisKA"/>
    <property type="match status" value="1"/>
</dbReference>
<dbReference type="Gene3D" id="2.130.10.10">
    <property type="entry name" value="YVTN repeat-like/Quinoprotein amine dehydrogenase"/>
    <property type="match status" value="2"/>
</dbReference>
<dbReference type="InterPro" id="IPR003661">
    <property type="entry name" value="HisK_dim/P_dom"/>
</dbReference>
<dbReference type="SUPFAM" id="SSF47384">
    <property type="entry name" value="Homodimeric domain of signal transducing histidine kinase"/>
    <property type="match status" value="1"/>
</dbReference>
<keyword evidence="3" id="KW-0597">Phosphoprotein</keyword>
<proteinExistence type="predicted"/>
<dbReference type="InterPro" id="IPR005467">
    <property type="entry name" value="His_kinase_dom"/>
</dbReference>
<dbReference type="Gene3D" id="2.60.40.10">
    <property type="entry name" value="Immunoglobulins"/>
    <property type="match status" value="1"/>
</dbReference>
<feature type="transmembrane region" description="Helical" evidence="4">
    <location>
        <begin position="786"/>
        <end position="809"/>
    </location>
</feature>
<dbReference type="Proteomes" id="UP000659697">
    <property type="component" value="Unassembled WGS sequence"/>
</dbReference>
<dbReference type="InterPro" id="IPR011123">
    <property type="entry name" value="Y_Y_Y"/>
</dbReference>
<reference evidence="8" key="1">
    <citation type="journal article" date="2019" name="Int. J. Syst. Evol. Microbiol.">
        <title>The Global Catalogue of Microorganisms (GCM) 10K type strain sequencing project: providing services to taxonomists for standard genome sequencing and annotation.</title>
        <authorList>
            <consortium name="The Broad Institute Genomics Platform"/>
            <consortium name="The Broad Institute Genome Sequencing Center for Infectious Disease"/>
            <person name="Wu L."/>
            <person name="Ma J."/>
        </authorList>
    </citation>
    <scope>NUCLEOTIDE SEQUENCE [LARGE SCALE GENOMIC DNA]</scope>
    <source>
        <strain evidence="8">CGMCC 1.7003</strain>
    </source>
</reference>
<keyword evidence="7" id="KW-0808">Transferase</keyword>
<dbReference type="InterPro" id="IPR015943">
    <property type="entry name" value="WD40/YVTN_repeat-like_dom_sf"/>
</dbReference>
<dbReference type="InterPro" id="IPR003594">
    <property type="entry name" value="HATPase_dom"/>
</dbReference>
<feature type="domain" description="Histidine kinase" evidence="6">
    <location>
        <begin position="856"/>
        <end position="1086"/>
    </location>
</feature>
<evidence type="ECO:0000256" key="1">
    <source>
        <dbReference type="ARBA" id="ARBA00000085"/>
    </source>
</evidence>
<dbReference type="PROSITE" id="PS50109">
    <property type="entry name" value="HIS_KIN"/>
    <property type="match status" value="1"/>
</dbReference>
<dbReference type="SUPFAM" id="SSF55874">
    <property type="entry name" value="ATPase domain of HSP90 chaperone/DNA topoisomerase II/histidine kinase"/>
    <property type="match status" value="1"/>
</dbReference>
<dbReference type="PANTHER" id="PTHR43547">
    <property type="entry name" value="TWO-COMPONENT HISTIDINE KINASE"/>
    <property type="match status" value="1"/>
</dbReference>
<dbReference type="Pfam" id="PF02518">
    <property type="entry name" value="HATPase_c"/>
    <property type="match status" value="1"/>
</dbReference>
<comment type="catalytic activity">
    <reaction evidence="1">
        <text>ATP + protein L-histidine = ADP + protein N-phospho-L-histidine.</text>
        <dbReference type="EC" id="2.7.13.3"/>
    </reaction>
</comment>
<evidence type="ECO:0000256" key="5">
    <source>
        <dbReference type="SAM" id="SignalP"/>
    </source>
</evidence>
<dbReference type="GO" id="GO:0016301">
    <property type="term" value="F:kinase activity"/>
    <property type="evidence" value="ECO:0007669"/>
    <property type="project" value="UniProtKB-KW"/>
</dbReference>
<dbReference type="EMBL" id="BNAO01000004">
    <property type="protein sequence ID" value="GHG69705.1"/>
    <property type="molecule type" value="Genomic_DNA"/>
</dbReference>